<dbReference type="EMBL" id="JASJEX010000002">
    <property type="protein sequence ID" value="MDJ1129526.1"/>
    <property type="molecule type" value="Genomic_DNA"/>
</dbReference>
<keyword evidence="2" id="KW-1185">Reference proteome</keyword>
<accession>A0ABT6ZKG2</accession>
<dbReference type="RefSeq" id="WP_283713687.1">
    <property type="nucleotide sequence ID" value="NZ_JASJEW010000006.1"/>
</dbReference>
<evidence type="ECO:0000313" key="1">
    <source>
        <dbReference type="EMBL" id="MDJ1129526.1"/>
    </source>
</evidence>
<reference evidence="1" key="1">
    <citation type="submission" date="2023-05" db="EMBL/GenBank/DDBJ databases">
        <title>[olsenella] sp. nov., isolated from a pig farm feces dump.</title>
        <authorList>
            <person name="Chang Y.-H."/>
        </authorList>
    </citation>
    <scope>NUCLEOTIDE SEQUENCE</scope>
    <source>
        <strain evidence="1">YH-ols2217</strain>
    </source>
</reference>
<dbReference type="Proteomes" id="UP001431693">
    <property type="component" value="Unassembled WGS sequence"/>
</dbReference>
<organism evidence="1 2">
    <name type="scientific">Kribbibacterium absianum</name>
    <dbReference type="NCBI Taxonomy" id="3044210"/>
    <lineage>
        <taxon>Bacteria</taxon>
        <taxon>Bacillati</taxon>
        <taxon>Actinomycetota</taxon>
        <taxon>Coriobacteriia</taxon>
        <taxon>Coriobacteriales</taxon>
        <taxon>Kribbibacteriaceae</taxon>
        <taxon>Kribbibacterium</taxon>
    </lineage>
</organism>
<sequence length="101" mass="10893">MADVDVNGIWKTEVDTPMGHHTVEVELHDNGGDLTGDVKVGSHRFPVENGTVRGEHVHFEVTVKRGIIKATGKIEATMNGEALEGTASAMGQKVKFVARRS</sequence>
<proteinExistence type="predicted"/>
<name>A0ABT6ZKG2_9ACTN</name>
<protein>
    <submittedName>
        <fullName evidence="1">Uncharacterized protein</fullName>
    </submittedName>
</protein>
<gene>
    <name evidence="1" type="ORF">QJ043_05455</name>
</gene>
<evidence type="ECO:0000313" key="2">
    <source>
        <dbReference type="Proteomes" id="UP001431693"/>
    </source>
</evidence>
<comment type="caution">
    <text evidence="1">The sequence shown here is derived from an EMBL/GenBank/DDBJ whole genome shotgun (WGS) entry which is preliminary data.</text>
</comment>